<comment type="caution">
    <text evidence="1">The sequence shown here is derived from an EMBL/GenBank/DDBJ whole genome shotgun (WGS) entry which is preliminary data.</text>
</comment>
<gene>
    <name evidence="1" type="ORF">H9640_18365</name>
</gene>
<evidence type="ECO:0000313" key="2">
    <source>
        <dbReference type="Proteomes" id="UP000633601"/>
    </source>
</evidence>
<sequence length="276" mass="30987">MVRVRPGVYLPLPTGEGHALRREAEVLASVRGVVERLTTSYWLSHETAALLWGCWTWRLGRLVHVTQLANPSVRRDADPTIRRHWTALPERDRSDLDGVPVTSLERTVVDCARSLPAPSALVVADSALRLGAEVRLLDQILDESAGKRGVVQARQILQLADARSESPGETLVRWAALDVGLPPLVPQFPVITWRGEFRLDLAWPELRIGLEFDGAVKYAGGMGDPRERLLAEKRREDALRESGWTILRVTWEDLKDPERLAGRLRAARRLARERST</sequence>
<accession>A0ABR8V762</accession>
<evidence type="ECO:0000313" key="1">
    <source>
        <dbReference type="EMBL" id="MBD8000515.1"/>
    </source>
</evidence>
<dbReference type="SUPFAM" id="SSF52980">
    <property type="entry name" value="Restriction endonuclease-like"/>
    <property type="match status" value="1"/>
</dbReference>
<dbReference type="Proteomes" id="UP000633601">
    <property type="component" value="Unassembled WGS sequence"/>
</dbReference>
<evidence type="ECO:0008006" key="3">
    <source>
        <dbReference type="Google" id="ProtNLM"/>
    </source>
</evidence>
<organism evidence="1 2">
    <name type="scientific">Oerskovia gallyi</name>
    <dbReference type="NCBI Taxonomy" id="2762226"/>
    <lineage>
        <taxon>Bacteria</taxon>
        <taxon>Bacillati</taxon>
        <taxon>Actinomycetota</taxon>
        <taxon>Actinomycetes</taxon>
        <taxon>Micrococcales</taxon>
        <taxon>Cellulomonadaceae</taxon>
        <taxon>Oerskovia</taxon>
    </lineage>
</organism>
<proteinExistence type="predicted"/>
<protein>
    <recommendedName>
        <fullName evidence="3">DUF559 domain-containing protein</fullName>
    </recommendedName>
</protein>
<dbReference type="Gene3D" id="3.40.960.10">
    <property type="entry name" value="VSR Endonuclease"/>
    <property type="match status" value="1"/>
</dbReference>
<keyword evidence="2" id="KW-1185">Reference proteome</keyword>
<dbReference type="RefSeq" id="WP_191792217.1">
    <property type="nucleotide sequence ID" value="NZ_JACSQE010000018.1"/>
</dbReference>
<dbReference type="InterPro" id="IPR011335">
    <property type="entry name" value="Restrct_endonuc-II-like"/>
</dbReference>
<dbReference type="EMBL" id="JACSQE010000018">
    <property type="protein sequence ID" value="MBD8000515.1"/>
    <property type="molecule type" value="Genomic_DNA"/>
</dbReference>
<name>A0ABR8V762_9CELL</name>
<reference evidence="1 2" key="1">
    <citation type="submission" date="2020-08" db="EMBL/GenBank/DDBJ databases">
        <title>A Genomic Blueprint of the Chicken Gut Microbiome.</title>
        <authorList>
            <person name="Gilroy R."/>
            <person name="Ravi A."/>
            <person name="Getino M."/>
            <person name="Pursley I."/>
            <person name="Horton D.L."/>
            <person name="Alikhan N.-F."/>
            <person name="Baker D."/>
            <person name="Gharbi K."/>
            <person name="Hall N."/>
            <person name="Watson M."/>
            <person name="Adriaenssens E.M."/>
            <person name="Foster-Nyarko E."/>
            <person name="Jarju S."/>
            <person name="Secka A."/>
            <person name="Antonio M."/>
            <person name="Oren A."/>
            <person name="Chaudhuri R."/>
            <person name="La Ragione R.M."/>
            <person name="Hildebrand F."/>
            <person name="Pallen M.J."/>
        </authorList>
    </citation>
    <scope>NUCLEOTIDE SEQUENCE [LARGE SCALE GENOMIC DNA]</scope>
    <source>
        <strain evidence="1 2">Sa2CUA8</strain>
    </source>
</reference>